<comment type="similarity">
    <text evidence="1">Belongs to the ABC transporter superfamily.</text>
</comment>
<evidence type="ECO:0000313" key="7">
    <source>
        <dbReference type="Proteomes" id="UP000320791"/>
    </source>
</evidence>
<dbReference type="InterPro" id="IPR027417">
    <property type="entry name" value="P-loop_NTPase"/>
</dbReference>
<dbReference type="OrthoDB" id="6198786at2"/>
<dbReference type="SMART" id="SM00382">
    <property type="entry name" value="AAA"/>
    <property type="match status" value="1"/>
</dbReference>
<dbReference type="SUPFAM" id="SSF52540">
    <property type="entry name" value="P-loop containing nucleoside triphosphate hydrolases"/>
    <property type="match status" value="1"/>
</dbReference>
<gene>
    <name evidence="6" type="ORF">FRX94_00530</name>
</gene>
<dbReference type="AlphaFoldDB" id="A0A5C5URR7"/>
<dbReference type="GO" id="GO:0005524">
    <property type="term" value="F:ATP binding"/>
    <property type="evidence" value="ECO:0007669"/>
    <property type="project" value="UniProtKB-KW"/>
</dbReference>
<keyword evidence="7" id="KW-1185">Reference proteome</keyword>
<evidence type="ECO:0000256" key="4">
    <source>
        <dbReference type="ARBA" id="ARBA00022840"/>
    </source>
</evidence>
<dbReference type="PANTHER" id="PTHR43335:SF4">
    <property type="entry name" value="ABC TRANSPORTER, ATP-BINDING PROTEIN"/>
    <property type="match status" value="1"/>
</dbReference>
<dbReference type="InterPro" id="IPR017871">
    <property type="entry name" value="ABC_transporter-like_CS"/>
</dbReference>
<evidence type="ECO:0000313" key="6">
    <source>
        <dbReference type="EMBL" id="TWT29044.1"/>
    </source>
</evidence>
<organism evidence="6 7">
    <name type="scientific">Corynebacterium canis</name>
    <dbReference type="NCBI Taxonomy" id="679663"/>
    <lineage>
        <taxon>Bacteria</taxon>
        <taxon>Bacillati</taxon>
        <taxon>Actinomycetota</taxon>
        <taxon>Actinomycetes</taxon>
        <taxon>Mycobacteriales</taxon>
        <taxon>Corynebacteriaceae</taxon>
        <taxon>Corynebacterium</taxon>
    </lineage>
</organism>
<reference evidence="6 7" key="1">
    <citation type="submission" date="2019-08" db="EMBL/GenBank/DDBJ databases">
        <authorList>
            <person name="Lei W."/>
        </authorList>
    </citation>
    <scope>NUCLEOTIDE SEQUENCE [LARGE SCALE GENOMIC DNA]</scope>
    <source>
        <strain evidence="6 7">CCUG 58627</strain>
    </source>
</reference>
<evidence type="ECO:0000256" key="3">
    <source>
        <dbReference type="ARBA" id="ARBA00022741"/>
    </source>
</evidence>
<keyword evidence="2" id="KW-0813">Transport</keyword>
<dbReference type="RefSeq" id="WP_146323160.1">
    <property type="nucleotide sequence ID" value="NZ_BAABLR010000076.1"/>
</dbReference>
<protein>
    <submittedName>
        <fullName evidence="6">ABC transporter ATP-binding protein</fullName>
    </submittedName>
</protein>
<keyword evidence="3" id="KW-0547">Nucleotide-binding</keyword>
<accession>A0A5C5URR7</accession>
<dbReference type="PROSITE" id="PS50893">
    <property type="entry name" value="ABC_TRANSPORTER_2"/>
    <property type="match status" value="1"/>
</dbReference>
<evidence type="ECO:0000259" key="5">
    <source>
        <dbReference type="PROSITE" id="PS50893"/>
    </source>
</evidence>
<dbReference type="Proteomes" id="UP000320791">
    <property type="component" value="Unassembled WGS sequence"/>
</dbReference>
<comment type="caution">
    <text evidence="6">The sequence shown here is derived from an EMBL/GenBank/DDBJ whole genome shotgun (WGS) entry which is preliminary data.</text>
</comment>
<dbReference type="EMBL" id="VOHM01000001">
    <property type="protein sequence ID" value="TWT29044.1"/>
    <property type="molecule type" value="Genomic_DNA"/>
</dbReference>
<name>A0A5C5URR7_9CORY</name>
<keyword evidence="4 6" id="KW-0067">ATP-binding</keyword>
<dbReference type="Gene3D" id="3.40.50.300">
    <property type="entry name" value="P-loop containing nucleotide triphosphate hydrolases"/>
    <property type="match status" value="1"/>
</dbReference>
<proteinExistence type="inferred from homology"/>
<dbReference type="InterPro" id="IPR003439">
    <property type="entry name" value="ABC_transporter-like_ATP-bd"/>
</dbReference>
<evidence type="ECO:0000256" key="1">
    <source>
        <dbReference type="ARBA" id="ARBA00005417"/>
    </source>
</evidence>
<feature type="domain" description="ABC transporter" evidence="5">
    <location>
        <begin position="5"/>
        <end position="218"/>
    </location>
</feature>
<evidence type="ECO:0000256" key="2">
    <source>
        <dbReference type="ARBA" id="ARBA00022448"/>
    </source>
</evidence>
<dbReference type="GO" id="GO:0016887">
    <property type="term" value="F:ATP hydrolysis activity"/>
    <property type="evidence" value="ECO:0007669"/>
    <property type="project" value="InterPro"/>
</dbReference>
<dbReference type="Pfam" id="PF00005">
    <property type="entry name" value="ABC_tran"/>
    <property type="match status" value="1"/>
</dbReference>
<sequence length="218" mass="23465">MSRLLEGRDVCVRFGHTEALKNAHLSAKPGEVVALLGPNGAGKTTLLKSLLGLIKHTGEITITPDVGILLDDGGLLPGLTGRQHLVAVLLHRGLPAKRADELLELVDMARHADRKLGQYSLGMRRRIALAAALATQPKLLLLDEPANGLDPEGIRWLTSFLQRYAAAGNAVVISTHHLAEAAIMASKVTMINNGTTVYEGETQDNLEQHYFELMGSES</sequence>
<dbReference type="PROSITE" id="PS00211">
    <property type="entry name" value="ABC_TRANSPORTER_1"/>
    <property type="match status" value="1"/>
</dbReference>
<dbReference type="PANTHER" id="PTHR43335">
    <property type="entry name" value="ABC TRANSPORTER, ATP-BINDING PROTEIN"/>
    <property type="match status" value="1"/>
</dbReference>
<dbReference type="InterPro" id="IPR003593">
    <property type="entry name" value="AAA+_ATPase"/>
</dbReference>